<comment type="caution">
    <text evidence="3">The sequence shown here is derived from an EMBL/GenBank/DDBJ whole genome shotgun (WGS) entry which is preliminary data.</text>
</comment>
<dbReference type="PATRIC" id="fig|908627.4.peg.1710"/>
<evidence type="ECO:0000259" key="2">
    <source>
        <dbReference type="PROSITE" id="PS51736"/>
    </source>
</evidence>
<evidence type="ECO:0000256" key="1">
    <source>
        <dbReference type="ARBA" id="ARBA00009913"/>
    </source>
</evidence>
<keyword evidence="4" id="KW-1185">Reference proteome</keyword>
<dbReference type="GO" id="GO:0003677">
    <property type="term" value="F:DNA binding"/>
    <property type="evidence" value="ECO:0007669"/>
    <property type="project" value="InterPro"/>
</dbReference>
<dbReference type="InterPro" id="IPR006119">
    <property type="entry name" value="Resolv_N"/>
</dbReference>
<dbReference type="CDD" id="cd00569">
    <property type="entry name" value="HTH_Hin_like"/>
    <property type="match status" value="1"/>
</dbReference>
<dbReference type="SUPFAM" id="SSF53041">
    <property type="entry name" value="Resolvase-like"/>
    <property type="match status" value="1"/>
</dbReference>
<evidence type="ECO:0000313" key="4">
    <source>
        <dbReference type="Proteomes" id="UP000035963"/>
    </source>
</evidence>
<dbReference type="AlphaFoldDB" id="A0A0J1D219"/>
<name>A0A0J1D219_9BURK</name>
<dbReference type="Gene3D" id="3.40.50.1390">
    <property type="entry name" value="Resolvase, N-terminal catalytic domain"/>
    <property type="match status" value="1"/>
</dbReference>
<feature type="domain" description="Resolvase/invertase-type recombinase catalytic" evidence="2">
    <location>
        <begin position="1"/>
        <end position="123"/>
    </location>
</feature>
<dbReference type="GO" id="GO:0000150">
    <property type="term" value="F:DNA strand exchange activity"/>
    <property type="evidence" value="ECO:0007669"/>
    <property type="project" value="InterPro"/>
</dbReference>
<dbReference type="Pfam" id="PF13384">
    <property type="entry name" value="HTH_23"/>
    <property type="match status" value="1"/>
</dbReference>
<dbReference type="SUPFAM" id="SSF46689">
    <property type="entry name" value="Homeodomain-like"/>
    <property type="match status" value="1"/>
</dbReference>
<sequence length="185" mass="19396">MFEIDAAGFLVDMGSVLVDHCSHAASAASRPALQRAIRRLKPGDTLVIARLGYLGSSISDAVSTLTTLAARQAHAICLDAGKTDLCTSGDDSPIRMLQLAAELERDAKRARALDAAAIAKKVGTQQGRPASLSDSQRQQALKALAAGSTVTAIARVLSTSRQTIIRLRDAASRDAADVQSPPLEH</sequence>
<gene>
    <name evidence="3" type="ORF">EOS_07745</name>
</gene>
<dbReference type="Gene3D" id="1.10.10.60">
    <property type="entry name" value="Homeodomain-like"/>
    <property type="match status" value="1"/>
</dbReference>
<protein>
    <recommendedName>
        <fullName evidence="2">Resolvase/invertase-type recombinase catalytic domain-containing protein</fullName>
    </recommendedName>
</protein>
<dbReference type="InterPro" id="IPR036162">
    <property type="entry name" value="Resolvase-like_N_sf"/>
</dbReference>
<dbReference type="InterPro" id="IPR009057">
    <property type="entry name" value="Homeodomain-like_sf"/>
</dbReference>
<organism evidence="3 4">
    <name type="scientific">Caballeronia mineralivorans PML1(12)</name>
    <dbReference type="NCBI Taxonomy" id="908627"/>
    <lineage>
        <taxon>Bacteria</taxon>
        <taxon>Pseudomonadati</taxon>
        <taxon>Pseudomonadota</taxon>
        <taxon>Betaproteobacteria</taxon>
        <taxon>Burkholderiales</taxon>
        <taxon>Burkholderiaceae</taxon>
        <taxon>Caballeronia</taxon>
    </lineage>
</organism>
<evidence type="ECO:0000313" key="3">
    <source>
        <dbReference type="EMBL" id="KLU26790.1"/>
    </source>
</evidence>
<comment type="similarity">
    <text evidence="1">Belongs to the site-specific recombinase resolvase family.</text>
</comment>
<accession>A0A0J1D219</accession>
<proteinExistence type="inferred from homology"/>
<dbReference type="Pfam" id="PF00239">
    <property type="entry name" value="Resolvase"/>
    <property type="match status" value="1"/>
</dbReference>
<dbReference type="Proteomes" id="UP000035963">
    <property type="component" value="Unassembled WGS sequence"/>
</dbReference>
<dbReference type="EMBL" id="AEJF01000062">
    <property type="protein sequence ID" value="KLU26790.1"/>
    <property type="molecule type" value="Genomic_DNA"/>
</dbReference>
<dbReference type="SMART" id="SM00857">
    <property type="entry name" value="Resolvase"/>
    <property type="match status" value="1"/>
</dbReference>
<dbReference type="PROSITE" id="PS51736">
    <property type="entry name" value="RECOMBINASES_3"/>
    <property type="match status" value="1"/>
</dbReference>
<reference evidence="3 4" key="1">
    <citation type="journal article" date="2015" name="Genome Announc.">
        <title>Draft Genome Sequence of Burkholderia sp. Strain PML1(12), an Ectomycorrhizosphere-Inhabiting Bacterium with Effective Mineral-Weathering Ability.</title>
        <authorList>
            <person name="Uroz S."/>
            <person name="Oger P."/>
        </authorList>
    </citation>
    <scope>NUCLEOTIDE SEQUENCE [LARGE SCALE GENOMIC DNA]</scope>
    <source>
        <strain evidence="4">PML1(12)</strain>
    </source>
</reference>